<dbReference type="AlphaFoldDB" id="A0A9W9H9P8"/>
<evidence type="ECO:0000256" key="1">
    <source>
        <dbReference type="SAM" id="MobiDB-lite"/>
    </source>
</evidence>
<dbReference type="OrthoDB" id="5367448at2759"/>
<feature type="region of interest" description="Disordered" evidence="1">
    <location>
        <begin position="201"/>
        <end position="236"/>
    </location>
</feature>
<gene>
    <name evidence="2" type="ORF">N7515_001464</name>
</gene>
<evidence type="ECO:0000313" key="2">
    <source>
        <dbReference type="EMBL" id="KAJ5142677.1"/>
    </source>
</evidence>
<sequence length="236" mass="25516">MTSPATLARIAAQVHITGTLMPKNLTESRLLLSTLQKFGEVITYRNLKYDTTNNSPNPNRPILAIFETADAAERAITASPITIPVPPSTPSSSPSLPTSKLSSNSTSKPRSLVIDIQPSRHNHASALKRSPFYSTYNLFKDNPIYADLISEETGIPLKELADTLPSKKYSIGPGVKDNIQAENRRMGAASLVDMWKERMGIQTGNGNGEAGERDVEDAGGIREPGERGSDLKDGVI</sequence>
<protein>
    <submittedName>
        <fullName evidence="2">Uncharacterized protein</fullName>
    </submittedName>
</protein>
<reference evidence="2" key="1">
    <citation type="submission" date="2022-11" db="EMBL/GenBank/DDBJ databases">
        <authorList>
            <person name="Petersen C."/>
        </authorList>
    </citation>
    <scope>NUCLEOTIDE SEQUENCE</scope>
    <source>
        <strain evidence="2">IBT 22155</strain>
    </source>
</reference>
<organism evidence="2 3">
    <name type="scientific">Penicillium bovifimosum</name>
    <dbReference type="NCBI Taxonomy" id="126998"/>
    <lineage>
        <taxon>Eukaryota</taxon>
        <taxon>Fungi</taxon>
        <taxon>Dikarya</taxon>
        <taxon>Ascomycota</taxon>
        <taxon>Pezizomycotina</taxon>
        <taxon>Eurotiomycetes</taxon>
        <taxon>Eurotiomycetidae</taxon>
        <taxon>Eurotiales</taxon>
        <taxon>Aspergillaceae</taxon>
        <taxon>Penicillium</taxon>
    </lineage>
</organism>
<feature type="region of interest" description="Disordered" evidence="1">
    <location>
        <begin position="79"/>
        <end position="110"/>
    </location>
</feature>
<dbReference type="RefSeq" id="XP_056524321.1">
    <property type="nucleotide sequence ID" value="XM_056662208.1"/>
</dbReference>
<dbReference type="Proteomes" id="UP001149079">
    <property type="component" value="Unassembled WGS sequence"/>
</dbReference>
<proteinExistence type="predicted"/>
<accession>A0A9W9H9P8</accession>
<reference evidence="2" key="2">
    <citation type="journal article" date="2023" name="IMA Fungus">
        <title>Comparative genomic study of the Penicillium genus elucidates a diverse pangenome and 15 lateral gene transfer events.</title>
        <authorList>
            <person name="Petersen C."/>
            <person name="Sorensen T."/>
            <person name="Nielsen M.R."/>
            <person name="Sondergaard T.E."/>
            <person name="Sorensen J.L."/>
            <person name="Fitzpatrick D.A."/>
            <person name="Frisvad J.C."/>
            <person name="Nielsen K.L."/>
        </authorList>
    </citation>
    <scope>NUCLEOTIDE SEQUENCE</scope>
    <source>
        <strain evidence="2">IBT 22155</strain>
    </source>
</reference>
<feature type="compositionally biased region" description="Basic and acidic residues" evidence="1">
    <location>
        <begin position="219"/>
        <end position="236"/>
    </location>
</feature>
<keyword evidence="3" id="KW-1185">Reference proteome</keyword>
<feature type="compositionally biased region" description="Low complexity" evidence="1">
    <location>
        <begin position="90"/>
        <end position="110"/>
    </location>
</feature>
<dbReference type="GeneID" id="81401378"/>
<name>A0A9W9H9P8_9EURO</name>
<evidence type="ECO:0000313" key="3">
    <source>
        <dbReference type="Proteomes" id="UP001149079"/>
    </source>
</evidence>
<dbReference type="EMBL" id="JAPQKL010000002">
    <property type="protein sequence ID" value="KAJ5142677.1"/>
    <property type="molecule type" value="Genomic_DNA"/>
</dbReference>
<comment type="caution">
    <text evidence="2">The sequence shown here is derived from an EMBL/GenBank/DDBJ whole genome shotgun (WGS) entry which is preliminary data.</text>
</comment>